<keyword evidence="5" id="KW-1185">Reference proteome</keyword>
<dbReference type="Gene3D" id="3.90.870.20">
    <property type="entry name" value="Carbamoyltransferase, C-terminal domain"/>
    <property type="match status" value="1"/>
</dbReference>
<dbReference type="InterPro" id="IPR031730">
    <property type="entry name" value="Carbam_trans_C"/>
</dbReference>
<dbReference type="CDD" id="cd24098">
    <property type="entry name" value="ASKHA_NBD_TobZ_N"/>
    <property type="match status" value="1"/>
</dbReference>
<protein>
    <submittedName>
        <fullName evidence="4">Carbamoyltransferase</fullName>
    </submittedName>
</protein>
<evidence type="ECO:0000259" key="3">
    <source>
        <dbReference type="Pfam" id="PF16861"/>
    </source>
</evidence>
<dbReference type="InterPro" id="IPR051338">
    <property type="entry name" value="NodU/CmcH_Carbamoyltrnsfr"/>
</dbReference>
<dbReference type="EMBL" id="FLYE01000012">
    <property type="protein sequence ID" value="SCA56194.1"/>
    <property type="molecule type" value="Genomic_DNA"/>
</dbReference>
<proteinExistence type="inferred from homology"/>
<sequence length="574" mass="64672">MPLTNHINKKEVILGIGGYTCDSGACLMIDGEIISAVEEERFTRVKHQGGWPTFSIASVLKEAGISKHDIDHVSFCYDPKLRLKNRLPDYLSNMFSAPKASLAMIKHELMFVARFKRQLMKFQKETGCQVHYLRHHLVHAASSFFGSPFEKAAFYTIDMRGEWDTNLWGMGTDNKMKVLGSTSWPHSLGMFYAGITQHLGFGNGDEFKVMGLASYGKPRFVEDMRKVIYPVGDGHFEINEKLFLQHKTYGRGTSSYFSKGFFDLFGPARKKEETVTQEHMDLAASAQLAMEECVYHQLDYIQPRVDVESLCISGGVGLNGVLNNGIYENTPFKHLYIPSVSGDNGLSLGGCLYVRHQILGHKRGKPIMRADYGTHWSTEDVLKLVEPVKLPFEILDDRVGTAAQLILDGNIVGWFQGRMEYGARALGHRSILANPTLSTMKAEINKCVKFREEFRPFAPAVIEEQADKYFHIHDPLPFMTTVCRVKDKGREKLPATTHIDNTSRVQTVNRDCHPLYWDLINKFGEKSGVPVVLNTSFNVMGEPVVENPAQAIKCFLSSGMDALVIENVLLQKKW</sequence>
<dbReference type="GO" id="GO:0016740">
    <property type="term" value="F:transferase activity"/>
    <property type="evidence" value="ECO:0007669"/>
    <property type="project" value="UniProtKB-KW"/>
</dbReference>
<dbReference type="SUPFAM" id="SSF53067">
    <property type="entry name" value="Actin-like ATPase domain"/>
    <property type="match status" value="1"/>
</dbReference>
<organism evidence="4 5">
    <name type="scientific">Candidatus Terasakiella magnetica</name>
    <dbReference type="NCBI Taxonomy" id="1867952"/>
    <lineage>
        <taxon>Bacteria</taxon>
        <taxon>Pseudomonadati</taxon>
        <taxon>Pseudomonadota</taxon>
        <taxon>Alphaproteobacteria</taxon>
        <taxon>Rhodospirillales</taxon>
        <taxon>Terasakiellaceae</taxon>
        <taxon>Terasakiella</taxon>
    </lineage>
</organism>
<feature type="domain" description="Carbamoyltransferase C-terminal" evidence="3">
    <location>
        <begin position="403"/>
        <end position="572"/>
    </location>
</feature>
<dbReference type="AlphaFoldDB" id="A0A1C3RG57"/>
<keyword evidence="4" id="KW-0808">Transferase</keyword>
<dbReference type="Gene3D" id="3.30.420.40">
    <property type="match status" value="2"/>
</dbReference>
<evidence type="ECO:0000313" key="5">
    <source>
        <dbReference type="Proteomes" id="UP000231658"/>
    </source>
</evidence>
<dbReference type="PANTHER" id="PTHR34847:SF1">
    <property type="entry name" value="NODULATION PROTEIN U"/>
    <property type="match status" value="1"/>
</dbReference>
<gene>
    <name evidence="4" type="ORF">MTBPR1_20042</name>
</gene>
<dbReference type="InterPro" id="IPR038152">
    <property type="entry name" value="Carbam_trans_C_sf"/>
</dbReference>
<dbReference type="Pfam" id="PF02543">
    <property type="entry name" value="Carbam_trans_N"/>
    <property type="match status" value="1"/>
</dbReference>
<evidence type="ECO:0000256" key="1">
    <source>
        <dbReference type="ARBA" id="ARBA00006129"/>
    </source>
</evidence>
<comment type="similarity">
    <text evidence="1">Belongs to the NodU/CmcH family.</text>
</comment>
<reference evidence="4 5" key="1">
    <citation type="submission" date="2016-07" db="EMBL/GenBank/DDBJ databases">
        <authorList>
            <person name="Lefevre C.T."/>
        </authorList>
    </citation>
    <scope>NUCLEOTIDE SEQUENCE [LARGE SCALE GENOMIC DNA]</scope>
    <source>
        <strain evidence="4">PR1</strain>
    </source>
</reference>
<dbReference type="PANTHER" id="PTHR34847">
    <property type="entry name" value="NODULATION PROTEIN U"/>
    <property type="match status" value="1"/>
</dbReference>
<dbReference type="Pfam" id="PF16861">
    <property type="entry name" value="Carbam_trans_C"/>
    <property type="match status" value="1"/>
</dbReference>
<feature type="domain" description="Carbamoyltransferase" evidence="2">
    <location>
        <begin position="13"/>
        <end position="350"/>
    </location>
</feature>
<dbReference type="RefSeq" id="WP_069186873.1">
    <property type="nucleotide sequence ID" value="NZ_FLYE01000012.1"/>
</dbReference>
<dbReference type="InterPro" id="IPR043129">
    <property type="entry name" value="ATPase_NBD"/>
</dbReference>
<evidence type="ECO:0000259" key="2">
    <source>
        <dbReference type="Pfam" id="PF02543"/>
    </source>
</evidence>
<evidence type="ECO:0000313" key="4">
    <source>
        <dbReference type="EMBL" id="SCA56194.1"/>
    </source>
</evidence>
<accession>A0A1C3RG57</accession>
<dbReference type="STRING" id="1867952.MTBPR1_20042"/>
<name>A0A1C3RG57_9PROT</name>
<dbReference type="Proteomes" id="UP000231658">
    <property type="component" value="Unassembled WGS sequence"/>
</dbReference>
<dbReference type="InterPro" id="IPR003696">
    <property type="entry name" value="Carbtransf_dom"/>
</dbReference>